<name>D1AKI6_SEBTE</name>
<dbReference type="eggNOG" id="COG4939">
    <property type="taxonomic scope" value="Bacteria"/>
</dbReference>
<keyword evidence="2" id="KW-1185">Reference proteome</keyword>
<dbReference type="STRING" id="526218.Sterm_2248"/>
<dbReference type="KEGG" id="str:Sterm_2248"/>
<gene>
    <name evidence="1" type="ordered locus">Sterm_2248</name>
</gene>
<evidence type="ECO:0000313" key="2">
    <source>
        <dbReference type="Proteomes" id="UP000000845"/>
    </source>
</evidence>
<protein>
    <submittedName>
        <fullName evidence="1">Uncharacterized protein</fullName>
    </submittedName>
</protein>
<sequence>MRKVVSILLFLVIGFFSLAAMKDGSYSVDGRTSGGWQAFMKMTVKNEKIINVQYDRKNSQGQLLSMSDKDFRDGSFALSRSLKSTQNVSTIENISNSELTNEFKTMANFLINKANSGQTGDFTLN</sequence>
<proteinExistence type="predicted"/>
<dbReference type="EMBL" id="CP001739">
    <property type="protein sequence ID" value="ACZ09102.1"/>
    <property type="molecule type" value="Genomic_DNA"/>
</dbReference>
<dbReference type="RefSeq" id="WP_012861696.1">
    <property type="nucleotide sequence ID" value="NC_013517.1"/>
</dbReference>
<evidence type="ECO:0000313" key="1">
    <source>
        <dbReference type="EMBL" id="ACZ09102.1"/>
    </source>
</evidence>
<dbReference type="AlphaFoldDB" id="D1AKI6"/>
<reference evidence="2" key="1">
    <citation type="submission" date="2009-09" db="EMBL/GenBank/DDBJ databases">
        <title>The complete chromosome of Sebaldella termitidis ATCC 33386.</title>
        <authorList>
            <consortium name="US DOE Joint Genome Institute (JGI-PGF)"/>
            <person name="Lucas S."/>
            <person name="Copeland A."/>
            <person name="Lapidus A."/>
            <person name="Glavina del Rio T."/>
            <person name="Dalin E."/>
            <person name="Tice H."/>
            <person name="Bruce D."/>
            <person name="Goodwin L."/>
            <person name="Pitluck S."/>
            <person name="Kyrpides N."/>
            <person name="Mavromatis K."/>
            <person name="Ivanova N."/>
            <person name="Mikhailova N."/>
            <person name="Sims D."/>
            <person name="Meincke L."/>
            <person name="Brettin T."/>
            <person name="Detter J.C."/>
            <person name="Han C."/>
            <person name="Larimer F."/>
            <person name="Land M."/>
            <person name="Hauser L."/>
            <person name="Markowitz V."/>
            <person name="Cheng J.F."/>
            <person name="Hugenholtz P."/>
            <person name="Woyke T."/>
            <person name="Wu D."/>
            <person name="Eisen J.A."/>
        </authorList>
    </citation>
    <scope>NUCLEOTIDE SEQUENCE [LARGE SCALE GENOMIC DNA]</scope>
    <source>
        <strain evidence="2">ATCC 33386 / NCTC 11300</strain>
    </source>
</reference>
<dbReference type="HOGENOM" id="CLU_1991131_0_0_0"/>
<organism evidence="1 2">
    <name type="scientific">Sebaldella termitidis (strain ATCC 33386 / NCTC 11300)</name>
    <dbReference type="NCBI Taxonomy" id="526218"/>
    <lineage>
        <taxon>Bacteria</taxon>
        <taxon>Fusobacteriati</taxon>
        <taxon>Fusobacteriota</taxon>
        <taxon>Fusobacteriia</taxon>
        <taxon>Fusobacteriales</taxon>
        <taxon>Leptotrichiaceae</taxon>
        <taxon>Sebaldella</taxon>
    </lineage>
</organism>
<dbReference type="Proteomes" id="UP000000845">
    <property type="component" value="Chromosome"/>
</dbReference>
<dbReference type="Gene3D" id="3.90.1010.20">
    <property type="match status" value="1"/>
</dbReference>
<accession>D1AKI6</accession>
<reference evidence="1 2" key="2">
    <citation type="journal article" date="2010" name="Stand. Genomic Sci.">
        <title>Complete genome sequence of Sebaldella termitidis type strain (NCTC 11300).</title>
        <authorList>
            <person name="Harmon-Smith M."/>
            <person name="Celia L."/>
            <person name="Chertkov O."/>
            <person name="Lapidus A."/>
            <person name="Copeland A."/>
            <person name="Glavina Del Rio T."/>
            <person name="Nolan M."/>
            <person name="Lucas S."/>
            <person name="Tice H."/>
            <person name="Cheng J.F."/>
            <person name="Han C."/>
            <person name="Detter J.C."/>
            <person name="Bruce D."/>
            <person name="Goodwin L."/>
            <person name="Pitluck S."/>
            <person name="Pati A."/>
            <person name="Liolios K."/>
            <person name="Ivanova N."/>
            <person name="Mavromatis K."/>
            <person name="Mikhailova N."/>
            <person name="Chen A."/>
            <person name="Palaniappan K."/>
            <person name="Land M."/>
            <person name="Hauser L."/>
            <person name="Chang Y.J."/>
            <person name="Jeffries C.D."/>
            <person name="Brettin T."/>
            <person name="Goker M."/>
            <person name="Beck B."/>
            <person name="Bristow J."/>
            <person name="Eisen J.A."/>
            <person name="Markowitz V."/>
            <person name="Hugenholtz P."/>
            <person name="Kyrpides N.C."/>
            <person name="Klenk H.P."/>
            <person name="Chen F."/>
        </authorList>
    </citation>
    <scope>NUCLEOTIDE SEQUENCE [LARGE SCALE GENOMIC DNA]</scope>
    <source>
        <strain evidence="2">ATCC 33386 / NCTC 11300</strain>
    </source>
</reference>